<evidence type="ECO:0000256" key="1">
    <source>
        <dbReference type="SAM" id="MobiDB-lite"/>
    </source>
</evidence>
<name>A0A834U733_VESGE</name>
<feature type="region of interest" description="Disordered" evidence="1">
    <location>
        <begin position="255"/>
        <end position="283"/>
    </location>
</feature>
<evidence type="ECO:0000313" key="2">
    <source>
        <dbReference type="EMBL" id="KAF7418937.1"/>
    </source>
</evidence>
<comment type="caution">
    <text evidence="2">The sequence shown here is derived from an EMBL/GenBank/DDBJ whole genome shotgun (WGS) entry which is preliminary data.</text>
</comment>
<dbReference type="Gene3D" id="3.80.10.10">
    <property type="entry name" value="Ribonuclease Inhibitor"/>
    <property type="match status" value="1"/>
</dbReference>
<organism evidence="2 3">
    <name type="scientific">Vespula germanica</name>
    <name type="common">German yellow jacket</name>
    <name type="synonym">Paravespula germanica</name>
    <dbReference type="NCBI Taxonomy" id="30212"/>
    <lineage>
        <taxon>Eukaryota</taxon>
        <taxon>Metazoa</taxon>
        <taxon>Ecdysozoa</taxon>
        <taxon>Arthropoda</taxon>
        <taxon>Hexapoda</taxon>
        <taxon>Insecta</taxon>
        <taxon>Pterygota</taxon>
        <taxon>Neoptera</taxon>
        <taxon>Endopterygota</taxon>
        <taxon>Hymenoptera</taxon>
        <taxon>Apocrita</taxon>
        <taxon>Aculeata</taxon>
        <taxon>Vespoidea</taxon>
        <taxon>Vespidae</taxon>
        <taxon>Vespinae</taxon>
        <taxon>Vespula</taxon>
    </lineage>
</organism>
<dbReference type="Proteomes" id="UP000617340">
    <property type="component" value="Unassembled WGS sequence"/>
</dbReference>
<evidence type="ECO:0008006" key="4">
    <source>
        <dbReference type="Google" id="ProtNLM"/>
    </source>
</evidence>
<dbReference type="PANTHER" id="PTHR46984">
    <property type="entry name" value="LEUCINE-RICH REPEAT-CONTAINING PROTEIN 71"/>
    <property type="match status" value="1"/>
</dbReference>
<dbReference type="InterPro" id="IPR032675">
    <property type="entry name" value="LRR_dom_sf"/>
</dbReference>
<feature type="compositionally biased region" description="Basic residues" evidence="1">
    <location>
        <begin position="263"/>
        <end position="276"/>
    </location>
</feature>
<evidence type="ECO:0000313" key="3">
    <source>
        <dbReference type="Proteomes" id="UP000617340"/>
    </source>
</evidence>
<accession>A0A834U733</accession>
<proteinExistence type="predicted"/>
<protein>
    <recommendedName>
        <fullName evidence="4">Leucine-rich repeat-containing protein 71</fullName>
    </recommendedName>
</protein>
<keyword evidence="3" id="KW-1185">Reference proteome</keyword>
<dbReference type="AlphaFoldDB" id="A0A834U733"/>
<sequence>MVDKRSRYNMSVKETPMSLNNEALRISQENFLTEFLLRCKEYEVDRSPKFVEVSICILDALYLTLKKYRTLTVLRLPNCGINAYGIIQIYSMLMDFNCLRDLNLDGNPNVQENYHLLCKSVGNLSYLSLQFCKITDEGVKKIAKELQYADPPNEPKLLALNLGNNRIGDLGALEIGRMLRTNRSVQSLILTGNRICDDGAALIIQELNMSKLTHNEIVDLRRRRFDALISQEKKLIDLNKTNENKVSKVVEDLPNSEISQTRKNSKLLKKPNKSKKLSLSNSSSKITVQGNSKNVSQLSTLRKDSPIEIDHPFGKESTATGGVIRISGNFVLKHLNISFNHLSGAIIKQLLACLLYQTYMMMSDTSKGLLYVRIEGNEFKQEDEKDLMELEEILQCRQAGEYLSRFDDLESSVTLENDNL</sequence>
<dbReference type="Pfam" id="PF13516">
    <property type="entry name" value="LRR_6"/>
    <property type="match status" value="4"/>
</dbReference>
<dbReference type="InterPro" id="IPR001611">
    <property type="entry name" value="Leu-rich_rpt"/>
</dbReference>
<dbReference type="InterPro" id="IPR053040">
    <property type="entry name" value="LRR-containing_protein_71"/>
</dbReference>
<reference evidence="2" key="1">
    <citation type="journal article" date="2020" name="G3 (Bethesda)">
        <title>High-Quality Assemblies for Three Invasive Social Wasps from the &lt;i&gt;Vespula&lt;/i&gt; Genus.</title>
        <authorList>
            <person name="Harrop T.W.R."/>
            <person name="Guhlin J."/>
            <person name="McLaughlin G.M."/>
            <person name="Permina E."/>
            <person name="Stockwell P."/>
            <person name="Gilligan J."/>
            <person name="Le Lec M.F."/>
            <person name="Gruber M.A.M."/>
            <person name="Quinn O."/>
            <person name="Lovegrove M."/>
            <person name="Duncan E.J."/>
            <person name="Remnant E.J."/>
            <person name="Van Eeckhoven J."/>
            <person name="Graham B."/>
            <person name="Knapp R.A."/>
            <person name="Langford K.W."/>
            <person name="Kronenberg Z."/>
            <person name="Press M.O."/>
            <person name="Eacker S.M."/>
            <person name="Wilson-Rankin E.E."/>
            <person name="Purcell J."/>
            <person name="Lester P.J."/>
            <person name="Dearden P.K."/>
        </authorList>
    </citation>
    <scope>NUCLEOTIDE SEQUENCE</scope>
    <source>
        <strain evidence="2">Linc-1</strain>
    </source>
</reference>
<dbReference type="EMBL" id="JACSDZ010000001">
    <property type="protein sequence ID" value="KAF7418937.1"/>
    <property type="molecule type" value="Genomic_DNA"/>
</dbReference>
<dbReference type="SMART" id="SM00368">
    <property type="entry name" value="LRR_RI"/>
    <property type="match status" value="5"/>
</dbReference>
<gene>
    <name evidence="2" type="ORF">HZH68_001590</name>
</gene>
<dbReference type="SUPFAM" id="SSF52047">
    <property type="entry name" value="RNI-like"/>
    <property type="match status" value="1"/>
</dbReference>
<dbReference type="PANTHER" id="PTHR46984:SF1">
    <property type="entry name" value="LEUCINE-RICH REPEAT-CONTAINING PROTEIN 71"/>
    <property type="match status" value="1"/>
</dbReference>